<reference evidence="1" key="1">
    <citation type="submission" date="2020-05" db="EMBL/GenBank/DDBJ databases">
        <title>Chitinophaga laudate sp. nov., isolated from a tropical peat swamp.</title>
        <authorList>
            <person name="Goh C.B.S."/>
            <person name="Lee M.S."/>
            <person name="Parimannan S."/>
            <person name="Pasbakhsh P."/>
            <person name="Yule C.M."/>
            <person name="Rajandas H."/>
            <person name="Loke S."/>
            <person name="Croft L."/>
            <person name="Tan J.B.L."/>
        </authorList>
    </citation>
    <scope>NUCLEOTIDE SEQUENCE</scope>
    <source>
        <strain evidence="1">Mgbs1</strain>
    </source>
</reference>
<comment type="caution">
    <text evidence="1">The sequence shown here is derived from an EMBL/GenBank/DDBJ whole genome shotgun (WGS) entry which is preliminary data.</text>
</comment>
<gene>
    <name evidence="1" type="ORF">ECE50_028750</name>
</gene>
<dbReference type="SUPFAM" id="SSF56978">
    <property type="entry name" value="Perfringolysin"/>
    <property type="match status" value="1"/>
</dbReference>
<organism evidence="1 2">
    <name type="scientific">Chitinophaga solisilvae</name>
    <dbReference type="NCBI Taxonomy" id="1233460"/>
    <lineage>
        <taxon>Bacteria</taxon>
        <taxon>Pseudomonadati</taxon>
        <taxon>Bacteroidota</taxon>
        <taxon>Chitinophagia</taxon>
        <taxon>Chitinophagales</taxon>
        <taxon>Chitinophagaceae</taxon>
        <taxon>Chitinophaga</taxon>
    </lineage>
</organism>
<protein>
    <submittedName>
        <fullName evidence="1">Uncharacterized protein</fullName>
    </submittedName>
</protein>
<dbReference type="OrthoDB" id="740297at2"/>
<dbReference type="AlphaFoldDB" id="A0A433WEH3"/>
<dbReference type="PROSITE" id="PS51257">
    <property type="entry name" value="PROKAR_LIPOPROTEIN"/>
    <property type="match status" value="1"/>
</dbReference>
<evidence type="ECO:0000313" key="1">
    <source>
        <dbReference type="EMBL" id="NSL90847.1"/>
    </source>
</evidence>
<dbReference type="InterPro" id="IPR036363">
    <property type="entry name" value="Thiol_cytolysin_ab_sf"/>
</dbReference>
<dbReference type="InterPro" id="IPR036359">
    <property type="entry name" value="Thiol_cytolysin_sf"/>
</dbReference>
<proteinExistence type="predicted"/>
<dbReference type="EMBL" id="RIAR02000001">
    <property type="protein sequence ID" value="NSL90847.1"/>
    <property type="molecule type" value="Genomic_DNA"/>
</dbReference>
<evidence type="ECO:0000313" key="2">
    <source>
        <dbReference type="Proteomes" id="UP000281028"/>
    </source>
</evidence>
<dbReference type="Proteomes" id="UP000281028">
    <property type="component" value="Unassembled WGS sequence"/>
</dbReference>
<accession>A0A433WEH3</accession>
<sequence length="350" mass="38391">MKRNLLLLSVLFSGMVACKKKDATVNPAPGGIPDDQPDTSGIRQAGVFVLYPIGTDIQKDSIWPDKKGHSIFIETLALPVVPINVDKVFPGAVLKGNSIESGNYVSLTGYTYKPQAVVMSTDINALPLTTDAPGPDVTKAYIKNVLKGNNSGSRVMLAGISGAEKFSKILVSLNGKPDHTQIETFDISGGVCFNYDIELFSLTIDIPRDGEFFTTPLSEASKKENPVYVASVTYGRRAALLVTSRSKNPEDLVRLRTAAVKISRKEDISNNEADMLEKAFIRYYYKDETTGNDMAVREIKGLKELREIITGFQQLAVLSPDKPGTPIAFRTRSLIDFSSYKMSYQLHLPL</sequence>
<dbReference type="GO" id="GO:0015485">
    <property type="term" value="F:cholesterol binding"/>
    <property type="evidence" value="ECO:0007669"/>
    <property type="project" value="InterPro"/>
</dbReference>
<keyword evidence="2" id="KW-1185">Reference proteome</keyword>
<dbReference type="Gene3D" id="3.90.840.10">
    <property type="entry name" value="Thiol-activated cytolysin superfamily/Thiol-activated cytolysin, alpha-beta domain"/>
    <property type="match status" value="1"/>
</dbReference>
<name>A0A433WEH3_9BACT</name>